<evidence type="ECO:0000313" key="3">
    <source>
        <dbReference type="Proteomes" id="UP000420707"/>
    </source>
</evidence>
<gene>
    <name evidence="2" type="ORF">F7D90_02510</name>
</gene>
<feature type="chain" id="PRO_5043746074" evidence="1">
    <location>
        <begin position="20"/>
        <end position="100"/>
    </location>
</feature>
<comment type="caution">
    <text evidence="2">The sequence shown here is derived from an EMBL/GenBank/DDBJ whole genome shotgun (WGS) entry which is preliminary data.</text>
</comment>
<protein>
    <submittedName>
        <fullName evidence="2">Uncharacterized protein</fullName>
    </submittedName>
</protein>
<reference evidence="3" key="1">
    <citation type="submission" date="2019-09" db="EMBL/GenBank/DDBJ databases">
        <title>Distinct polysaccharide growth profiles of human intestinal Prevotella copri isolates.</title>
        <authorList>
            <person name="Fehlner-Peach H."/>
            <person name="Magnabosco C."/>
            <person name="Raghavan V."/>
            <person name="Scher J.U."/>
            <person name="Tett A."/>
            <person name="Cox L.M."/>
            <person name="Gottsegen C."/>
            <person name="Watters A."/>
            <person name="Wiltshire- Gordon J.D."/>
            <person name="Segata N."/>
            <person name="Bonneau R."/>
            <person name="Littman D.R."/>
        </authorList>
    </citation>
    <scope>NUCLEOTIDE SEQUENCE [LARGE SCALE GENOMIC DNA]</scope>
    <source>
        <strain evidence="3">iAP146</strain>
    </source>
</reference>
<keyword evidence="1" id="KW-0732">Signal</keyword>
<accession>A0AAW9TGN4</accession>
<proteinExistence type="predicted"/>
<dbReference type="RefSeq" id="WP_153085036.1">
    <property type="nucleotide sequence ID" value="NZ_VZAM01000050.1"/>
</dbReference>
<sequence length="100" mass="11463">MGKLALILCFILSVFPADANENRKHIHVVKRGSKNSHRGHTVAKIWIEENGQKKIEIAWSELSASEEAVIIEAIDKHWDEFNRMIDDVFAGKKIRIKTIK</sequence>
<evidence type="ECO:0000313" key="2">
    <source>
        <dbReference type="EMBL" id="MQN30844.1"/>
    </source>
</evidence>
<name>A0AAW9TGN4_9BACT</name>
<evidence type="ECO:0000256" key="1">
    <source>
        <dbReference type="SAM" id="SignalP"/>
    </source>
</evidence>
<dbReference type="EMBL" id="VZCR01000016">
    <property type="protein sequence ID" value="MQN30844.1"/>
    <property type="molecule type" value="Genomic_DNA"/>
</dbReference>
<feature type="signal peptide" evidence="1">
    <location>
        <begin position="1"/>
        <end position="19"/>
    </location>
</feature>
<dbReference type="Proteomes" id="UP000420707">
    <property type="component" value="Unassembled WGS sequence"/>
</dbReference>
<organism evidence="2 3">
    <name type="scientific">Segatella copri</name>
    <dbReference type="NCBI Taxonomy" id="165179"/>
    <lineage>
        <taxon>Bacteria</taxon>
        <taxon>Pseudomonadati</taxon>
        <taxon>Bacteroidota</taxon>
        <taxon>Bacteroidia</taxon>
        <taxon>Bacteroidales</taxon>
        <taxon>Prevotellaceae</taxon>
        <taxon>Segatella</taxon>
    </lineage>
</organism>
<dbReference type="AlphaFoldDB" id="A0AAW9TGN4"/>